<proteinExistence type="predicted"/>
<feature type="compositionally biased region" description="Pro residues" evidence="2">
    <location>
        <begin position="421"/>
        <end position="435"/>
    </location>
</feature>
<reference evidence="3 4" key="1">
    <citation type="submission" date="2016-02" db="EMBL/GenBank/DDBJ databases">
        <title>Genome analysis of coral dinoflagellate symbionts highlights evolutionary adaptations to a symbiotic lifestyle.</title>
        <authorList>
            <person name="Aranda M."/>
            <person name="Li Y."/>
            <person name="Liew Y.J."/>
            <person name="Baumgarten S."/>
            <person name="Simakov O."/>
            <person name="Wilson M."/>
            <person name="Piel J."/>
            <person name="Ashoor H."/>
            <person name="Bougouffa S."/>
            <person name="Bajic V.B."/>
            <person name="Ryu T."/>
            <person name="Ravasi T."/>
            <person name="Bayer T."/>
            <person name="Micklem G."/>
            <person name="Kim H."/>
            <person name="Bhak J."/>
            <person name="Lajeunesse T.C."/>
            <person name="Voolstra C.R."/>
        </authorList>
    </citation>
    <scope>NUCLEOTIDE SEQUENCE [LARGE SCALE GENOMIC DNA]</scope>
    <source>
        <strain evidence="3 4">CCMP2467</strain>
    </source>
</reference>
<organism evidence="3 4">
    <name type="scientific">Symbiodinium microadriaticum</name>
    <name type="common">Dinoflagellate</name>
    <name type="synonym">Zooxanthella microadriatica</name>
    <dbReference type="NCBI Taxonomy" id="2951"/>
    <lineage>
        <taxon>Eukaryota</taxon>
        <taxon>Sar</taxon>
        <taxon>Alveolata</taxon>
        <taxon>Dinophyceae</taxon>
        <taxon>Suessiales</taxon>
        <taxon>Symbiodiniaceae</taxon>
        <taxon>Symbiodinium</taxon>
    </lineage>
</organism>
<evidence type="ECO:0000313" key="3">
    <source>
        <dbReference type="EMBL" id="OLQ15205.1"/>
    </source>
</evidence>
<feature type="compositionally biased region" description="Basic and acidic residues" evidence="2">
    <location>
        <begin position="441"/>
        <end position="455"/>
    </location>
</feature>
<accession>A0A1Q9F681</accession>
<dbReference type="Proteomes" id="UP000186817">
    <property type="component" value="Unassembled WGS sequence"/>
</dbReference>
<evidence type="ECO:0000256" key="1">
    <source>
        <dbReference type="SAM" id="Coils"/>
    </source>
</evidence>
<keyword evidence="1" id="KW-0175">Coiled coil</keyword>
<name>A0A1Q9F681_SYMMI</name>
<evidence type="ECO:0000313" key="4">
    <source>
        <dbReference type="Proteomes" id="UP000186817"/>
    </source>
</evidence>
<feature type="region of interest" description="Disordered" evidence="2">
    <location>
        <begin position="417"/>
        <end position="592"/>
    </location>
</feature>
<keyword evidence="4" id="KW-1185">Reference proteome</keyword>
<dbReference type="EMBL" id="LSRX01000006">
    <property type="protein sequence ID" value="OLQ15205.1"/>
    <property type="molecule type" value="Genomic_DNA"/>
</dbReference>
<feature type="coiled-coil region" evidence="1">
    <location>
        <begin position="302"/>
        <end position="365"/>
    </location>
</feature>
<sequence>MQRMRSFETQEDLNTVRILVAGDAAVGKTRLCELICSGSCLGSGRVTDVPVLRESKEGPQQARSSGGCGGGSGCLDVAGAARAARSVDTVTRSAGQVHGEGLFLRSVQALIAYGKRVAELIPDPSPFLSMNALVDAEAILEEAQAEYPHLDIAGLMHVGGRLAGWLALVGWLVGWSESLRSLSFLVSALAILIFERLYGHHSCGPSEKTKLRLLMGKQAWKATASKDQWPPTRPGAGAKWQYWRGVDSPRAPWRRERDPKEPTFPTFMQMTSKDTRDWGETPYSSWEEPTELQSQQKVLTIAKKQEGRVRRLESEREALKAQYSQYQEKLRASYLREKLRYQKAMDRNAQDLKEAEQNLVQARQMIYQVVVHDAGEEAKSHKAEDHCTEEWTKMTDAWDRSMESDFNGVVRRAMEYARTTPPHPGRAPRSPPPGLETPDVSLDRTRAKDKNKSEETEPTEAPHFGERHLDNPIPNAPAPKTSPRHPGQREPGVRTPTHQAAPRPGIKPASMAAPPKAVPAAGLADKLDRKRAAAAKLMEVPGPAQSGDAVEGHRPGPPDPVPGAAMRPFRGRGRSRSRLLRDDDDSGLGDME</sequence>
<protein>
    <submittedName>
        <fullName evidence="3">Uncharacterized protein</fullName>
    </submittedName>
</protein>
<feature type="compositionally biased region" description="Basic residues" evidence="2">
    <location>
        <begin position="569"/>
        <end position="578"/>
    </location>
</feature>
<comment type="caution">
    <text evidence="3">The sequence shown here is derived from an EMBL/GenBank/DDBJ whole genome shotgun (WGS) entry which is preliminary data.</text>
</comment>
<gene>
    <name evidence="3" type="ORF">AK812_SmicGene633</name>
</gene>
<dbReference type="OrthoDB" id="10670443at2759"/>
<dbReference type="AlphaFoldDB" id="A0A1Q9F681"/>
<evidence type="ECO:0000256" key="2">
    <source>
        <dbReference type="SAM" id="MobiDB-lite"/>
    </source>
</evidence>
<feature type="compositionally biased region" description="Acidic residues" evidence="2">
    <location>
        <begin position="582"/>
        <end position="592"/>
    </location>
</feature>